<dbReference type="Proteomes" id="UP000828390">
    <property type="component" value="Unassembled WGS sequence"/>
</dbReference>
<reference evidence="1" key="2">
    <citation type="submission" date="2020-11" db="EMBL/GenBank/DDBJ databases">
        <authorList>
            <person name="McCartney M.A."/>
            <person name="Auch B."/>
            <person name="Kono T."/>
            <person name="Mallez S."/>
            <person name="Becker A."/>
            <person name="Gohl D.M."/>
            <person name="Silverstein K.A.T."/>
            <person name="Koren S."/>
            <person name="Bechman K.B."/>
            <person name="Herman A."/>
            <person name="Abrahante J.E."/>
            <person name="Garbe J."/>
        </authorList>
    </citation>
    <scope>NUCLEOTIDE SEQUENCE</scope>
    <source>
        <strain evidence="1">Duluth1</strain>
        <tissue evidence="1">Whole animal</tissue>
    </source>
</reference>
<evidence type="ECO:0000313" key="2">
    <source>
        <dbReference type="Proteomes" id="UP000828390"/>
    </source>
</evidence>
<organism evidence="1 2">
    <name type="scientific">Dreissena polymorpha</name>
    <name type="common">Zebra mussel</name>
    <name type="synonym">Mytilus polymorpha</name>
    <dbReference type="NCBI Taxonomy" id="45954"/>
    <lineage>
        <taxon>Eukaryota</taxon>
        <taxon>Metazoa</taxon>
        <taxon>Spiralia</taxon>
        <taxon>Lophotrochozoa</taxon>
        <taxon>Mollusca</taxon>
        <taxon>Bivalvia</taxon>
        <taxon>Autobranchia</taxon>
        <taxon>Heteroconchia</taxon>
        <taxon>Euheterodonta</taxon>
        <taxon>Imparidentia</taxon>
        <taxon>Neoheterodontei</taxon>
        <taxon>Myida</taxon>
        <taxon>Dreissenoidea</taxon>
        <taxon>Dreissenidae</taxon>
        <taxon>Dreissena</taxon>
    </lineage>
</organism>
<accession>A0A9D4DXU8</accession>
<name>A0A9D4DXU8_DREPO</name>
<dbReference type="AlphaFoldDB" id="A0A9D4DXU8"/>
<comment type="caution">
    <text evidence="1">The sequence shown here is derived from an EMBL/GenBank/DDBJ whole genome shotgun (WGS) entry which is preliminary data.</text>
</comment>
<proteinExistence type="predicted"/>
<dbReference type="EMBL" id="JAIWYP010000009">
    <property type="protein sequence ID" value="KAH3769591.1"/>
    <property type="molecule type" value="Genomic_DNA"/>
</dbReference>
<reference evidence="1" key="1">
    <citation type="journal article" date="2019" name="bioRxiv">
        <title>The Genome of the Zebra Mussel, Dreissena polymorpha: A Resource for Invasive Species Research.</title>
        <authorList>
            <person name="McCartney M.A."/>
            <person name="Auch B."/>
            <person name="Kono T."/>
            <person name="Mallez S."/>
            <person name="Zhang Y."/>
            <person name="Obille A."/>
            <person name="Becker A."/>
            <person name="Abrahante J.E."/>
            <person name="Garbe J."/>
            <person name="Badalamenti J.P."/>
            <person name="Herman A."/>
            <person name="Mangelson H."/>
            <person name="Liachko I."/>
            <person name="Sullivan S."/>
            <person name="Sone E.D."/>
            <person name="Koren S."/>
            <person name="Silverstein K.A.T."/>
            <person name="Beckman K.B."/>
            <person name="Gohl D.M."/>
        </authorList>
    </citation>
    <scope>NUCLEOTIDE SEQUENCE</scope>
    <source>
        <strain evidence="1">Duluth1</strain>
        <tissue evidence="1">Whole animal</tissue>
    </source>
</reference>
<protein>
    <submittedName>
        <fullName evidence="1">Uncharacterized protein</fullName>
    </submittedName>
</protein>
<gene>
    <name evidence="1" type="ORF">DPMN_170864</name>
</gene>
<keyword evidence="2" id="KW-1185">Reference proteome</keyword>
<evidence type="ECO:0000313" key="1">
    <source>
        <dbReference type="EMBL" id="KAH3769591.1"/>
    </source>
</evidence>
<sequence length="141" mass="16321">MELVLVAIIQLPAIDPWGRCTYVLIKAQSIQEKLELFHNDWTKSVSVQVLIIKTAPPYGSHSHEEFIIIVTSRLKMFANRRPYFSKDHFRCRDIIYTHLPITSSVLSTTINVINFEFSKDIIMRKDEREKSSRASASSLRP</sequence>